<dbReference type="SUPFAM" id="SSF58104">
    <property type="entry name" value="Methyl-accepting chemotaxis protein (MCP) signaling domain"/>
    <property type="match status" value="1"/>
</dbReference>
<dbReference type="InterPro" id="IPR004089">
    <property type="entry name" value="MCPsignal_dom"/>
</dbReference>
<dbReference type="RefSeq" id="WP_119000029.1">
    <property type="nucleotide sequence ID" value="NZ_QWGP01000008.1"/>
</dbReference>
<keyword evidence="4" id="KW-1133">Transmembrane helix</keyword>
<keyword evidence="3" id="KW-0807">Transducer</keyword>
<feature type="transmembrane region" description="Helical" evidence="4">
    <location>
        <begin position="196"/>
        <end position="218"/>
    </location>
</feature>
<dbReference type="GO" id="GO:0007165">
    <property type="term" value="P:signal transduction"/>
    <property type="evidence" value="ECO:0007669"/>
    <property type="project" value="UniProtKB-KW"/>
</dbReference>
<keyword evidence="4" id="KW-0472">Membrane</keyword>
<evidence type="ECO:0000259" key="6">
    <source>
        <dbReference type="PROSITE" id="PS50885"/>
    </source>
</evidence>
<proteinExistence type="inferred from homology"/>
<feature type="domain" description="Methyl-accepting transducer" evidence="5">
    <location>
        <begin position="275"/>
        <end position="490"/>
    </location>
</feature>
<dbReference type="Pfam" id="PF00015">
    <property type="entry name" value="MCPsignal"/>
    <property type="match status" value="1"/>
</dbReference>
<dbReference type="GO" id="GO:0004888">
    <property type="term" value="F:transmembrane signaling receptor activity"/>
    <property type="evidence" value="ECO:0007669"/>
    <property type="project" value="InterPro"/>
</dbReference>
<keyword evidence="4" id="KW-0812">Transmembrane</keyword>
<evidence type="ECO:0000256" key="2">
    <source>
        <dbReference type="ARBA" id="ARBA00029447"/>
    </source>
</evidence>
<dbReference type="EMBL" id="QWGP01000008">
    <property type="protein sequence ID" value="RHZ95478.1"/>
    <property type="molecule type" value="Genomic_DNA"/>
</dbReference>
<dbReference type="PRINTS" id="PR00260">
    <property type="entry name" value="CHEMTRNSDUCR"/>
</dbReference>
<evidence type="ECO:0000313" key="8">
    <source>
        <dbReference type="Proteomes" id="UP000266305"/>
    </source>
</evidence>
<dbReference type="AlphaFoldDB" id="A0AAX1ULB8"/>
<dbReference type="InterPro" id="IPR051310">
    <property type="entry name" value="MCP_chemotaxis"/>
</dbReference>
<dbReference type="CDD" id="cd06225">
    <property type="entry name" value="HAMP"/>
    <property type="match status" value="1"/>
</dbReference>
<dbReference type="PANTHER" id="PTHR43531">
    <property type="entry name" value="PROTEIN ICFG"/>
    <property type="match status" value="1"/>
</dbReference>
<comment type="caution">
    <text evidence="7">The sequence shown here is derived from an EMBL/GenBank/DDBJ whole genome shotgun (WGS) entry which is preliminary data.</text>
</comment>
<evidence type="ECO:0000259" key="5">
    <source>
        <dbReference type="PROSITE" id="PS50111"/>
    </source>
</evidence>
<dbReference type="PROSITE" id="PS50111">
    <property type="entry name" value="CHEMOTAXIS_TRANSDUC_2"/>
    <property type="match status" value="1"/>
</dbReference>
<dbReference type="GO" id="GO:0006935">
    <property type="term" value="P:chemotaxis"/>
    <property type="evidence" value="ECO:0007669"/>
    <property type="project" value="UniProtKB-KW"/>
</dbReference>
<dbReference type="PROSITE" id="PS50885">
    <property type="entry name" value="HAMP"/>
    <property type="match status" value="1"/>
</dbReference>
<evidence type="ECO:0000256" key="1">
    <source>
        <dbReference type="ARBA" id="ARBA00022500"/>
    </source>
</evidence>
<name>A0AAX1ULB8_CERSP</name>
<dbReference type="GO" id="GO:0005886">
    <property type="term" value="C:plasma membrane"/>
    <property type="evidence" value="ECO:0007669"/>
    <property type="project" value="TreeGrafter"/>
</dbReference>
<dbReference type="Gene3D" id="1.10.287.950">
    <property type="entry name" value="Methyl-accepting chemotaxis protein"/>
    <property type="match status" value="1"/>
</dbReference>
<organism evidence="7 8">
    <name type="scientific">Cereibacter sphaeroides</name>
    <name type="common">Rhodobacter sphaeroides</name>
    <dbReference type="NCBI Taxonomy" id="1063"/>
    <lineage>
        <taxon>Bacteria</taxon>
        <taxon>Pseudomonadati</taxon>
        <taxon>Pseudomonadota</taxon>
        <taxon>Alphaproteobacteria</taxon>
        <taxon>Rhodobacterales</taxon>
        <taxon>Paracoccaceae</taxon>
        <taxon>Cereibacter</taxon>
    </lineage>
</organism>
<accession>A0AAX1ULB8</accession>
<dbReference type="Proteomes" id="UP000266305">
    <property type="component" value="Unassembled WGS sequence"/>
</dbReference>
<gene>
    <name evidence="7" type="ORF">D1114_09800</name>
</gene>
<evidence type="ECO:0000256" key="4">
    <source>
        <dbReference type="SAM" id="Phobius"/>
    </source>
</evidence>
<dbReference type="InterPro" id="IPR003660">
    <property type="entry name" value="HAMP_dom"/>
</dbReference>
<sequence>MMLSLKAKTALTFGLVLTGVAITVALAIGSLNQVAGNLTRLTRQELLALEAAHEFALSQSRAETLVARYGLALSRGGELSGVDRHLRRLEEDLAKALHSQRQAVADLQAHVTLQEDVASIAVLQSYGSLVEAASTKSLRRATAGDPAGAQAALADPSLLMARAAGEQALADITRRQWDTVGRTAARTVDLATRRGWIMLTVVVSACATAGTLAVWIVLSIGRGLSSALALSSRLAEGDLSATVPITGRDEMAHLLQSNNEVVLQLRTVVEAVTASSGALTGLSARVAATSEQMSVNAMEQISATGEAASAVTGIQSSLEQSVERAAACESVAARAAQDARASEKVVGEALRSMKKIAEHILVMQEIARQTDLLALNAAVEAARAGERGLGFAVVASEVRKLAERSQDAAKEVSTLSHSTSQAAVAAGDIIGRLIPNIELTSTLATEIASVARDLSGEIRSVTGSIDTLDTLSKQNSSVSDELWNGSAELSGQAEILANAIRYFDASDRSGPSDEPEEGLQAAAA</sequence>
<evidence type="ECO:0000256" key="3">
    <source>
        <dbReference type="PROSITE-ProRule" id="PRU00284"/>
    </source>
</evidence>
<dbReference type="SMART" id="SM00283">
    <property type="entry name" value="MA"/>
    <property type="match status" value="1"/>
</dbReference>
<evidence type="ECO:0000313" key="7">
    <source>
        <dbReference type="EMBL" id="RHZ95478.1"/>
    </source>
</evidence>
<comment type="similarity">
    <text evidence="2">Belongs to the methyl-accepting chemotaxis (MCP) protein family.</text>
</comment>
<reference evidence="7 8" key="1">
    <citation type="submission" date="2018-08" db="EMBL/GenBank/DDBJ databases">
        <title>Draft genome sequence of Rhodobacter sphaeroides FY.</title>
        <authorList>
            <person name="Rayyan A."/>
            <person name="Meyer T.E."/>
            <person name="Kyndt J.A."/>
        </authorList>
    </citation>
    <scope>NUCLEOTIDE SEQUENCE [LARGE SCALE GENOMIC DNA]</scope>
    <source>
        <strain evidence="7 8">FY</strain>
    </source>
</reference>
<dbReference type="PANTHER" id="PTHR43531:SF11">
    <property type="entry name" value="METHYL-ACCEPTING CHEMOTAXIS PROTEIN 3"/>
    <property type="match status" value="1"/>
</dbReference>
<dbReference type="InterPro" id="IPR004090">
    <property type="entry name" value="Chemotax_Me-accpt_rcpt"/>
</dbReference>
<protein>
    <submittedName>
        <fullName evidence="7">Methyl-accepting chemotaxis protein</fullName>
    </submittedName>
</protein>
<feature type="domain" description="HAMP" evidence="6">
    <location>
        <begin position="218"/>
        <end position="270"/>
    </location>
</feature>
<keyword evidence="1" id="KW-0145">Chemotaxis</keyword>